<dbReference type="AlphaFoldDB" id="A0A813Y032"/>
<keyword evidence="1" id="KW-0175">Coiled coil</keyword>
<feature type="coiled-coil region" evidence="1">
    <location>
        <begin position="34"/>
        <end position="61"/>
    </location>
</feature>
<sequence length="154" mass="18061">MGKFTERVDYILKQESAESLARKLLDKSQVDDVLDMIRIKLSNLKAERDEIKDKITNFDQNNNIDLKQENEILNNINTEITYLDRNKSDLERIIRKIDFMINEGKELYIQKILNQDIKNISDKLMLGFFQNMNNMNSLVNSSSIQQPIKLGISY</sequence>
<proteinExistence type="predicted"/>
<gene>
    <name evidence="2" type="ORF">OXX778_LOCUS10017</name>
</gene>
<evidence type="ECO:0000256" key="1">
    <source>
        <dbReference type="SAM" id="Coils"/>
    </source>
</evidence>
<evidence type="ECO:0000313" key="2">
    <source>
        <dbReference type="EMBL" id="CAF0872731.1"/>
    </source>
</evidence>
<evidence type="ECO:0000313" key="3">
    <source>
        <dbReference type="Proteomes" id="UP000663879"/>
    </source>
</evidence>
<dbReference type="Proteomes" id="UP000663879">
    <property type="component" value="Unassembled WGS sequence"/>
</dbReference>
<keyword evidence="3" id="KW-1185">Reference proteome</keyword>
<protein>
    <submittedName>
        <fullName evidence="2">Uncharacterized protein</fullName>
    </submittedName>
</protein>
<comment type="caution">
    <text evidence="2">The sequence shown here is derived from an EMBL/GenBank/DDBJ whole genome shotgun (WGS) entry which is preliminary data.</text>
</comment>
<name>A0A813Y032_9BILA</name>
<accession>A0A813Y032</accession>
<organism evidence="2 3">
    <name type="scientific">Brachionus calyciflorus</name>
    <dbReference type="NCBI Taxonomy" id="104777"/>
    <lineage>
        <taxon>Eukaryota</taxon>
        <taxon>Metazoa</taxon>
        <taxon>Spiralia</taxon>
        <taxon>Gnathifera</taxon>
        <taxon>Rotifera</taxon>
        <taxon>Eurotatoria</taxon>
        <taxon>Monogononta</taxon>
        <taxon>Pseudotrocha</taxon>
        <taxon>Ploima</taxon>
        <taxon>Brachionidae</taxon>
        <taxon>Brachionus</taxon>
    </lineage>
</organism>
<reference evidence="2" key="1">
    <citation type="submission" date="2021-02" db="EMBL/GenBank/DDBJ databases">
        <authorList>
            <person name="Nowell W R."/>
        </authorList>
    </citation>
    <scope>NUCLEOTIDE SEQUENCE</scope>
    <source>
        <strain evidence="2">Ploen Becks lab</strain>
    </source>
</reference>
<dbReference type="EMBL" id="CAJNOC010001536">
    <property type="protein sequence ID" value="CAF0872731.1"/>
    <property type="molecule type" value="Genomic_DNA"/>
</dbReference>